<dbReference type="Proteomes" id="UP000235145">
    <property type="component" value="Unassembled WGS sequence"/>
</dbReference>
<sequence length="155" mass="17734">MVCSKLPLWSKKVWTSTTGRTLNYSFVVLICFFFNKSSESFSSSTNQNPKWCFSLVFAPHGLTKIRVDASGDAGMHGFFGFQHKSPITCYNLLLFLQFKGIQMSIYWVVSWSNVCTFKSYYTWAAEDNQQIEVTKHKTQMLPVMQFDVVCVCSGL</sequence>
<reference evidence="1 2" key="1">
    <citation type="journal article" date="2017" name="Nat. Commun.">
        <title>Genome assembly with in vitro proximity ligation data and whole-genome triplication in lettuce.</title>
        <authorList>
            <person name="Reyes-Chin-Wo S."/>
            <person name="Wang Z."/>
            <person name="Yang X."/>
            <person name="Kozik A."/>
            <person name="Arikit S."/>
            <person name="Song C."/>
            <person name="Xia L."/>
            <person name="Froenicke L."/>
            <person name="Lavelle D.O."/>
            <person name="Truco M.J."/>
            <person name="Xia R."/>
            <person name="Zhu S."/>
            <person name="Xu C."/>
            <person name="Xu H."/>
            <person name="Xu X."/>
            <person name="Cox K."/>
            <person name="Korf I."/>
            <person name="Meyers B.C."/>
            <person name="Michelmore R.W."/>
        </authorList>
    </citation>
    <scope>NUCLEOTIDE SEQUENCE [LARGE SCALE GENOMIC DNA]</scope>
    <source>
        <strain evidence="2">cv. Salinas</strain>
        <tissue evidence="1">Seedlings</tissue>
    </source>
</reference>
<keyword evidence="2" id="KW-1185">Reference proteome</keyword>
<name>A0A9R1V357_LACSA</name>
<protein>
    <submittedName>
        <fullName evidence="1">Uncharacterized protein</fullName>
    </submittedName>
</protein>
<evidence type="ECO:0000313" key="2">
    <source>
        <dbReference type="Proteomes" id="UP000235145"/>
    </source>
</evidence>
<comment type="caution">
    <text evidence="1">The sequence shown here is derived from an EMBL/GenBank/DDBJ whole genome shotgun (WGS) entry which is preliminary data.</text>
</comment>
<organism evidence="1 2">
    <name type="scientific">Lactuca sativa</name>
    <name type="common">Garden lettuce</name>
    <dbReference type="NCBI Taxonomy" id="4236"/>
    <lineage>
        <taxon>Eukaryota</taxon>
        <taxon>Viridiplantae</taxon>
        <taxon>Streptophyta</taxon>
        <taxon>Embryophyta</taxon>
        <taxon>Tracheophyta</taxon>
        <taxon>Spermatophyta</taxon>
        <taxon>Magnoliopsida</taxon>
        <taxon>eudicotyledons</taxon>
        <taxon>Gunneridae</taxon>
        <taxon>Pentapetalae</taxon>
        <taxon>asterids</taxon>
        <taxon>campanulids</taxon>
        <taxon>Asterales</taxon>
        <taxon>Asteraceae</taxon>
        <taxon>Cichorioideae</taxon>
        <taxon>Cichorieae</taxon>
        <taxon>Lactucinae</taxon>
        <taxon>Lactuca</taxon>
    </lineage>
</organism>
<dbReference type="AlphaFoldDB" id="A0A9R1V357"/>
<evidence type="ECO:0000313" key="1">
    <source>
        <dbReference type="EMBL" id="KAJ0198448.1"/>
    </source>
</evidence>
<accession>A0A9R1V357</accession>
<dbReference type="EMBL" id="NBSK02000007">
    <property type="protein sequence ID" value="KAJ0198448.1"/>
    <property type="molecule type" value="Genomic_DNA"/>
</dbReference>
<proteinExistence type="predicted"/>
<gene>
    <name evidence="1" type="ORF">LSAT_V11C700352550</name>
</gene>